<comment type="caution">
    <text evidence="2">The sequence shown here is derived from an EMBL/GenBank/DDBJ whole genome shotgun (WGS) entry which is preliminary data.</text>
</comment>
<evidence type="ECO:0000256" key="1">
    <source>
        <dbReference type="SAM" id="MobiDB-lite"/>
    </source>
</evidence>
<sequence>TSIEDSDKSERSSTSTDDDHVEKARAVICENRRLTVLEVSEEVGICKIRATRF</sequence>
<proteinExistence type="predicted"/>
<feature type="region of interest" description="Disordered" evidence="1">
    <location>
        <begin position="1"/>
        <end position="21"/>
    </location>
</feature>
<dbReference type="EMBL" id="BLKM01008356">
    <property type="protein sequence ID" value="GFG33432.1"/>
    <property type="molecule type" value="Genomic_DNA"/>
</dbReference>
<feature type="non-terminal residue" evidence="2">
    <location>
        <position position="1"/>
    </location>
</feature>
<dbReference type="OrthoDB" id="10022101at2759"/>
<keyword evidence="3" id="KW-1185">Reference proteome</keyword>
<name>A0A6L2PQI5_COPFO</name>
<reference evidence="3" key="1">
    <citation type="submission" date="2020-01" db="EMBL/GenBank/DDBJ databases">
        <title>Draft genome sequence of the Termite Coptotermes fromosanus.</title>
        <authorList>
            <person name="Itakura S."/>
            <person name="Yosikawa Y."/>
            <person name="Umezawa K."/>
        </authorList>
    </citation>
    <scope>NUCLEOTIDE SEQUENCE [LARGE SCALE GENOMIC DNA]</scope>
</reference>
<dbReference type="AlphaFoldDB" id="A0A6L2PQI5"/>
<accession>A0A6L2PQI5</accession>
<protein>
    <submittedName>
        <fullName evidence="2">Uncharacterized protein</fullName>
    </submittedName>
</protein>
<organism evidence="2 3">
    <name type="scientific">Coptotermes formosanus</name>
    <name type="common">Formosan subterranean termite</name>
    <dbReference type="NCBI Taxonomy" id="36987"/>
    <lineage>
        <taxon>Eukaryota</taxon>
        <taxon>Metazoa</taxon>
        <taxon>Ecdysozoa</taxon>
        <taxon>Arthropoda</taxon>
        <taxon>Hexapoda</taxon>
        <taxon>Insecta</taxon>
        <taxon>Pterygota</taxon>
        <taxon>Neoptera</taxon>
        <taxon>Polyneoptera</taxon>
        <taxon>Dictyoptera</taxon>
        <taxon>Blattodea</taxon>
        <taxon>Blattoidea</taxon>
        <taxon>Termitoidae</taxon>
        <taxon>Rhinotermitidae</taxon>
        <taxon>Coptotermes</taxon>
    </lineage>
</organism>
<dbReference type="InParanoid" id="A0A6L2PQI5"/>
<gene>
    <name evidence="2" type="ORF">Cfor_10026</name>
</gene>
<evidence type="ECO:0000313" key="3">
    <source>
        <dbReference type="Proteomes" id="UP000502823"/>
    </source>
</evidence>
<dbReference type="Proteomes" id="UP000502823">
    <property type="component" value="Unassembled WGS sequence"/>
</dbReference>
<evidence type="ECO:0000313" key="2">
    <source>
        <dbReference type="EMBL" id="GFG33432.1"/>
    </source>
</evidence>